<dbReference type="RefSeq" id="WP_110263911.1">
    <property type="nucleotide sequence ID" value="NZ_CAWNXA010000002.1"/>
</dbReference>
<feature type="domain" description="MgtC/SapB/SrpB/YhiD N-terminal" evidence="2">
    <location>
        <begin position="11"/>
        <end position="130"/>
    </location>
</feature>
<dbReference type="InterPro" id="IPR049177">
    <property type="entry name" value="MgtC_SapB_SrpB_YhiD_N"/>
</dbReference>
<proteinExistence type="predicted"/>
<keyword evidence="1" id="KW-0812">Transmembrane</keyword>
<feature type="transmembrane region" description="Helical" evidence="1">
    <location>
        <begin position="304"/>
        <end position="323"/>
    </location>
</feature>
<dbReference type="PANTHER" id="PTHR39084:SF1">
    <property type="entry name" value="DUF4010 DOMAIN-CONTAINING PROTEIN"/>
    <property type="match status" value="1"/>
</dbReference>
<keyword evidence="5" id="KW-1185">Reference proteome</keyword>
<feature type="transmembrane region" description="Helical" evidence="1">
    <location>
        <begin position="34"/>
        <end position="51"/>
    </location>
</feature>
<name>A0A318ELW5_9GAMM</name>
<dbReference type="Pfam" id="PF02308">
    <property type="entry name" value="MgtC"/>
    <property type="match status" value="1"/>
</dbReference>
<evidence type="ECO:0000259" key="2">
    <source>
        <dbReference type="Pfam" id="PF02308"/>
    </source>
</evidence>
<evidence type="ECO:0000256" key="1">
    <source>
        <dbReference type="SAM" id="Phobius"/>
    </source>
</evidence>
<organism evidence="4 5">
    <name type="scientific">Sinimarinibacterium flocculans</name>
    <dbReference type="NCBI Taxonomy" id="985250"/>
    <lineage>
        <taxon>Bacteria</taxon>
        <taxon>Pseudomonadati</taxon>
        <taxon>Pseudomonadota</taxon>
        <taxon>Gammaproteobacteria</taxon>
        <taxon>Nevskiales</taxon>
        <taxon>Nevskiaceae</taxon>
        <taxon>Sinimarinibacterium</taxon>
    </lineage>
</organism>
<dbReference type="PANTHER" id="PTHR39084">
    <property type="entry name" value="MEMBRANE PROTEIN-RELATED"/>
    <property type="match status" value="1"/>
</dbReference>
<keyword evidence="1" id="KW-0472">Membrane</keyword>
<evidence type="ECO:0000259" key="3">
    <source>
        <dbReference type="Pfam" id="PF13194"/>
    </source>
</evidence>
<feature type="transmembrane region" description="Helical" evidence="1">
    <location>
        <begin position="362"/>
        <end position="386"/>
    </location>
</feature>
<sequence length="414" mass="42731">MDERTLVSIYLTALGIGLLMGLERERAKADGPGLRSFALVALAGATAAIVAQAGQSAWVLGTTLIAIAGLAVADTLRGPRNGDGPGATTNAALLLCFLLAALCAYDEREIAVAAGVAATALLYFRPELHGFSERLSTLEMRAIVQFAAVAFVLLPLLPDRTWDPWDAINPFRIGLLVVLISGLSLAGYAALKLFDHRHAVLAMGLLGGAVSSTATTLTFSRRAREGAVPAPAAALIASLANLTMLLRVGAIAVAASPALLPTLAPVLGTALVIGLALPLRMWLRLRSENAKPELEMKNPADLRSAFLFVLVFTVVLAITAVANDMLGTAGLYAVAGLSGLTQVDAISLSAMQMSDQGRIEAATAVIAIAIACAANLAFKAGVAATIGGREMLRGIVAPFGLQLAGLIAGVLLWR</sequence>
<feature type="transmembrane region" description="Helical" evidence="1">
    <location>
        <begin position="57"/>
        <end position="76"/>
    </location>
</feature>
<dbReference type="EMBL" id="QICN01000002">
    <property type="protein sequence ID" value="PXV70220.1"/>
    <property type="molecule type" value="Genomic_DNA"/>
</dbReference>
<feature type="transmembrane region" description="Helical" evidence="1">
    <location>
        <begin position="232"/>
        <end position="256"/>
    </location>
</feature>
<dbReference type="Proteomes" id="UP000248330">
    <property type="component" value="Unassembled WGS sequence"/>
</dbReference>
<dbReference type="AlphaFoldDB" id="A0A318ELW5"/>
<gene>
    <name evidence="4" type="ORF">C8D93_10272</name>
</gene>
<feature type="transmembrane region" description="Helical" evidence="1">
    <location>
        <begin position="138"/>
        <end position="158"/>
    </location>
</feature>
<dbReference type="Pfam" id="PF13194">
    <property type="entry name" value="DUF4010"/>
    <property type="match status" value="1"/>
</dbReference>
<protein>
    <submittedName>
        <fullName evidence="4">Uncharacterized membrane protein (DUF4010 family)</fullName>
    </submittedName>
</protein>
<feature type="transmembrane region" description="Helical" evidence="1">
    <location>
        <begin position="6"/>
        <end position="22"/>
    </location>
</feature>
<dbReference type="InterPro" id="IPR025105">
    <property type="entry name" value="DUF4010"/>
</dbReference>
<keyword evidence="1" id="KW-1133">Transmembrane helix</keyword>
<dbReference type="OrthoDB" id="9813718at2"/>
<feature type="domain" description="DUF4010" evidence="3">
    <location>
        <begin position="178"/>
        <end position="387"/>
    </location>
</feature>
<feature type="transmembrane region" description="Helical" evidence="1">
    <location>
        <begin position="170"/>
        <end position="191"/>
    </location>
</feature>
<accession>A0A318ELW5</accession>
<reference evidence="4 5" key="1">
    <citation type="submission" date="2018-04" db="EMBL/GenBank/DDBJ databases">
        <title>Genomic Encyclopedia of Type Strains, Phase IV (KMG-IV): sequencing the most valuable type-strain genomes for metagenomic binning, comparative biology and taxonomic classification.</title>
        <authorList>
            <person name="Goeker M."/>
        </authorList>
    </citation>
    <scope>NUCLEOTIDE SEQUENCE [LARGE SCALE GENOMIC DNA]</scope>
    <source>
        <strain evidence="4 5">DSM 104150</strain>
    </source>
</reference>
<feature type="transmembrane region" description="Helical" evidence="1">
    <location>
        <begin position="392"/>
        <end position="413"/>
    </location>
</feature>
<feature type="transmembrane region" description="Helical" evidence="1">
    <location>
        <begin position="110"/>
        <end position="126"/>
    </location>
</feature>
<feature type="transmembrane region" description="Helical" evidence="1">
    <location>
        <begin position="262"/>
        <end position="283"/>
    </location>
</feature>
<feature type="transmembrane region" description="Helical" evidence="1">
    <location>
        <begin position="88"/>
        <end position="104"/>
    </location>
</feature>
<evidence type="ECO:0000313" key="5">
    <source>
        <dbReference type="Proteomes" id="UP000248330"/>
    </source>
</evidence>
<evidence type="ECO:0000313" key="4">
    <source>
        <dbReference type="EMBL" id="PXV70220.1"/>
    </source>
</evidence>
<comment type="caution">
    <text evidence="4">The sequence shown here is derived from an EMBL/GenBank/DDBJ whole genome shotgun (WGS) entry which is preliminary data.</text>
</comment>